<reference evidence="1 2" key="1">
    <citation type="journal article" date="2018" name="BMC Genomics">
        <title>The genome of Naegleria lovaniensis, the basis for a comparative approach to unravel pathogenicity factors of the human pathogenic amoeba N. fowleri.</title>
        <authorList>
            <person name="Liechti N."/>
            <person name="Schurch N."/>
            <person name="Bruggmann R."/>
            <person name="Wittwer M."/>
        </authorList>
    </citation>
    <scope>NUCLEOTIDE SEQUENCE [LARGE SCALE GENOMIC DNA]</scope>
    <source>
        <strain evidence="1 2">ATCC 30569</strain>
    </source>
</reference>
<dbReference type="EMBL" id="PYSW02000043">
    <property type="protein sequence ID" value="KAG2374771.1"/>
    <property type="molecule type" value="Genomic_DNA"/>
</dbReference>
<gene>
    <name evidence="1" type="ORF">C9374_010515</name>
</gene>
<dbReference type="GeneID" id="68102969"/>
<keyword evidence="2" id="KW-1185">Reference proteome</keyword>
<dbReference type="Proteomes" id="UP000816034">
    <property type="component" value="Unassembled WGS sequence"/>
</dbReference>
<protein>
    <submittedName>
        <fullName evidence="1">Uncharacterized protein</fullName>
    </submittedName>
</protein>
<organism evidence="1 2">
    <name type="scientific">Naegleria lovaniensis</name>
    <name type="common">Amoeba</name>
    <dbReference type="NCBI Taxonomy" id="51637"/>
    <lineage>
        <taxon>Eukaryota</taxon>
        <taxon>Discoba</taxon>
        <taxon>Heterolobosea</taxon>
        <taxon>Tetramitia</taxon>
        <taxon>Eutetramitia</taxon>
        <taxon>Vahlkampfiidae</taxon>
        <taxon>Naegleria</taxon>
    </lineage>
</organism>
<evidence type="ECO:0000313" key="2">
    <source>
        <dbReference type="Proteomes" id="UP000816034"/>
    </source>
</evidence>
<evidence type="ECO:0000313" key="1">
    <source>
        <dbReference type="EMBL" id="KAG2374771.1"/>
    </source>
</evidence>
<proteinExistence type="predicted"/>
<comment type="caution">
    <text evidence="1">The sequence shown here is derived from an EMBL/GenBank/DDBJ whole genome shotgun (WGS) entry which is preliminary data.</text>
</comment>
<dbReference type="RefSeq" id="XP_044543945.1">
    <property type="nucleotide sequence ID" value="XM_044686068.1"/>
</dbReference>
<name>A0AA88GDZ2_NAELO</name>
<accession>A0AA88GDZ2</accession>
<sequence>MERCKTDFPQCTVSQVRLDGSGMLEVYLFPSHVQIPECIWGSESSHSSSKFKPVEEYRVYDGYLFEFYSSGESPSEKKAKAKMQLLVANNASVSHEK</sequence>
<dbReference type="AlphaFoldDB" id="A0AA88GDZ2"/>